<evidence type="ECO:0000256" key="2">
    <source>
        <dbReference type="SAM" id="Phobius"/>
    </source>
</evidence>
<accession>A0A6P7SPN0</accession>
<gene>
    <name evidence="4" type="primary">LOC115215061</name>
</gene>
<feature type="transmembrane region" description="Helical" evidence="2">
    <location>
        <begin position="412"/>
        <end position="432"/>
    </location>
</feature>
<feature type="transmembrane region" description="Helical" evidence="2">
    <location>
        <begin position="515"/>
        <end position="535"/>
    </location>
</feature>
<protein>
    <submittedName>
        <fullName evidence="4">Uncharacterized protein LOC115215061</fullName>
    </submittedName>
</protein>
<sequence length="761" mass="83368">MAATLFIIKLPKQKSCLSKLERNNSSSELLLETAPNSDVLLGDDQNTNCSFNDNISSAKICETSEAVSPKSSNDNTVSSTVSSNVNYKSVGSDSNNISNKNDKPGANNIDVLDQENSGSTGKDGSDVKGQGNNKTLASANSASSGLNEVSPQLGADSRDRIVKPECRFQVTPIEEPGHEMLDFIPKETPETMVKNILEEFSVKNDIWTDSDSYKQITFIDCGAPARIEDILKRLMAIGIGQKLRNSSISVFPASMHVETFDQKNSEENSNSINKENEGKFKKSVKSRLVVAQVVDSVRAGAVFTFDYCMLIILASMISVLGLVENSSVVLVASMLISPLMGPILAGTFGIVIQNYSLRNLGLRSESIGLALCIICGFIFGLIIGAIQLQGLPGYIDEWPTMEMKSRGMSRSLWIGILIALPSGAGVSLSVLGGNSGPLVGVAISASLLPPAVNAGMLWSFALLSVISPPKTTPRGNTTAVSINDNPLGCLPFQDNAYTPMYSCDMAKEMGIMGTISLLLTLLNIGCIFLVGVVMLKIKEVVPLASTDETAEFWEHDIQVARDSYKTMKGPESLSFITEYQKLLEKERTMDLNNLTRRNQLSRFYADEFNHSEFSPSPKSPTGNFDFSSKTYKTLPSNQSFPDIVTHDNTQTFHGSTTHGHYSEFLDYEQFEASPGVRVARPFSFFTPPPKHFPTEIQRSHSTREKTKDKHRKFRLKPLFHKPRGRVVVGKEKKFTVTSVPESPKHSSHKGEESYQMIPEEV</sequence>
<feature type="compositionally biased region" description="Basic and acidic residues" evidence="1">
    <location>
        <begin position="697"/>
        <end position="707"/>
    </location>
</feature>
<feature type="compositionally biased region" description="Basic and acidic residues" evidence="1">
    <location>
        <begin position="742"/>
        <end position="752"/>
    </location>
</feature>
<feature type="compositionally biased region" description="Low complexity" evidence="1">
    <location>
        <begin position="70"/>
        <end position="99"/>
    </location>
</feature>
<dbReference type="AlphaFoldDB" id="A0A6P7SPN0"/>
<feature type="transmembrane region" description="Helical" evidence="2">
    <location>
        <begin position="335"/>
        <end position="355"/>
    </location>
</feature>
<feature type="transmembrane region" description="Helical" evidence="2">
    <location>
        <begin position="367"/>
        <end position="391"/>
    </location>
</feature>
<dbReference type="Proteomes" id="UP000515154">
    <property type="component" value="Linkage group LG8"/>
</dbReference>
<evidence type="ECO:0000313" key="3">
    <source>
        <dbReference type="Proteomes" id="UP000515154"/>
    </source>
</evidence>
<organism evidence="3 4">
    <name type="scientific">Octopus sinensis</name>
    <name type="common">East Asian common octopus</name>
    <dbReference type="NCBI Taxonomy" id="2607531"/>
    <lineage>
        <taxon>Eukaryota</taxon>
        <taxon>Metazoa</taxon>
        <taxon>Spiralia</taxon>
        <taxon>Lophotrochozoa</taxon>
        <taxon>Mollusca</taxon>
        <taxon>Cephalopoda</taxon>
        <taxon>Coleoidea</taxon>
        <taxon>Octopodiformes</taxon>
        <taxon>Octopoda</taxon>
        <taxon>Incirrata</taxon>
        <taxon>Octopodidae</taxon>
        <taxon>Octopus</taxon>
    </lineage>
</organism>
<dbReference type="KEGG" id="osn:115215061"/>
<dbReference type="InterPro" id="IPR005240">
    <property type="entry name" value="DUF389"/>
</dbReference>
<feature type="region of interest" description="Disordered" evidence="1">
    <location>
        <begin position="689"/>
        <end position="710"/>
    </location>
</feature>
<keyword evidence="3" id="KW-1185">Reference proteome</keyword>
<dbReference type="Pfam" id="PF04087">
    <property type="entry name" value="DUF389"/>
    <property type="match status" value="1"/>
</dbReference>
<dbReference type="PANTHER" id="PTHR20992">
    <property type="entry name" value="AT15442P-RELATED"/>
    <property type="match status" value="1"/>
</dbReference>
<feature type="region of interest" description="Disordered" evidence="1">
    <location>
        <begin position="65"/>
        <end position="158"/>
    </location>
</feature>
<keyword evidence="2" id="KW-0812">Transmembrane</keyword>
<proteinExistence type="predicted"/>
<name>A0A6P7SPN0_9MOLL</name>
<feature type="transmembrane region" description="Helical" evidence="2">
    <location>
        <begin position="438"/>
        <end position="466"/>
    </location>
</feature>
<feature type="transmembrane region" description="Helical" evidence="2">
    <location>
        <begin position="301"/>
        <end position="323"/>
    </location>
</feature>
<evidence type="ECO:0000256" key="1">
    <source>
        <dbReference type="SAM" id="MobiDB-lite"/>
    </source>
</evidence>
<dbReference type="RefSeq" id="XP_029640068.1">
    <property type="nucleotide sequence ID" value="XM_029784208.2"/>
</dbReference>
<evidence type="ECO:0000313" key="4">
    <source>
        <dbReference type="RefSeq" id="XP_029640068.1"/>
    </source>
</evidence>
<feature type="region of interest" description="Disordered" evidence="1">
    <location>
        <begin position="733"/>
        <end position="761"/>
    </location>
</feature>
<keyword evidence="2" id="KW-1133">Transmembrane helix</keyword>
<dbReference type="PANTHER" id="PTHR20992:SF9">
    <property type="entry name" value="AT15442P-RELATED"/>
    <property type="match status" value="1"/>
</dbReference>
<keyword evidence="2" id="KW-0472">Membrane</keyword>
<reference evidence="4" key="1">
    <citation type="submission" date="2025-08" db="UniProtKB">
        <authorList>
            <consortium name="RefSeq"/>
        </authorList>
    </citation>
    <scope>IDENTIFICATION</scope>
</reference>